<proteinExistence type="inferred from homology"/>
<feature type="transmembrane region" description="Helical" evidence="2">
    <location>
        <begin position="227"/>
        <end position="247"/>
    </location>
</feature>
<keyword evidence="2" id="KW-1133">Transmembrane helix</keyword>
<comment type="similarity">
    <text evidence="1">Belongs to the EamA transporter family.</text>
</comment>
<dbReference type="Pfam" id="PF00892">
    <property type="entry name" value="EamA"/>
    <property type="match status" value="2"/>
</dbReference>
<comment type="caution">
    <text evidence="4">The sequence shown here is derived from an EMBL/GenBank/DDBJ whole genome shotgun (WGS) entry which is preliminary data.</text>
</comment>
<accession>A0ABR7T0P7</accession>
<evidence type="ECO:0000256" key="2">
    <source>
        <dbReference type="SAM" id="Phobius"/>
    </source>
</evidence>
<feature type="transmembrane region" description="Helical" evidence="2">
    <location>
        <begin position="139"/>
        <end position="157"/>
    </location>
</feature>
<feature type="transmembrane region" description="Helical" evidence="2">
    <location>
        <begin position="254"/>
        <end position="276"/>
    </location>
</feature>
<protein>
    <submittedName>
        <fullName evidence="4">EamA family transporter</fullName>
    </submittedName>
</protein>
<evidence type="ECO:0000313" key="4">
    <source>
        <dbReference type="EMBL" id="MBC9784367.1"/>
    </source>
</evidence>
<reference evidence="4 5" key="1">
    <citation type="submission" date="2020-07" db="EMBL/GenBank/DDBJ databases">
        <title>Draft whole-genome sequence of Heliobacterium chlorum DSM 3682, type strain.</title>
        <authorList>
            <person name="Kyndt J.A."/>
            <person name="Meyer T.E."/>
            <person name="Imhoff J.F."/>
        </authorList>
    </citation>
    <scope>NUCLEOTIDE SEQUENCE [LARGE SCALE GENOMIC DNA]</scope>
    <source>
        <strain evidence="4 5">DSM 3682</strain>
    </source>
</reference>
<keyword evidence="2" id="KW-0472">Membrane</keyword>
<feature type="domain" description="EamA" evidence="3">
    <location>
        <begin position="166"/>
        <end position="298"/>
    </location>
</feature>
<keyword evidence="5" id="KW-1185">Reference proteome</keyword>
<feature type="transmembrane region" description="Helical" evidence="2">
    <location>
        <begin position="53"/>
        <end position="74"/>
    </location>
</feature>
<dbReference type="SUPFAM" id="SSF103481">
    <property type="entry name" value="Multidrug resistance efflux transporter EmrE"/>
    <property type="match status" value="2"/>
</dbReference>
<feature type="transmembrane region" description="Helical" evidence="2">
    <location>
        <begin position="21"/>
        <end position="41"/>
    </location>
</feature>
<dbReference type="Proteomes" id="UP000617402">
    <property type="component" value="Unassembled WGS sequence"/>
</dbReference>
<feature type="transmembrane region" description="Helical" evidence="2">
    <location>
        <begin position="163"/>
        <end position="183"/>
    </location>
</feature>
<dbReference type="PANTHER" id="PTHR22911">
    <property type="entry name" value="ACYL-MALONYL CONDENSING ENZYME-RELATED"/>
    <property type="match status" value="1"/>
</dbReference>
<evidence type="ECO:0000256" key="1">
    <source>
        <dbReference type="ARBA" id="ARBA00007362"/>
    </source>
</evidence>
<feature type="transmembrane region" description="Helical" evidence="2">
    <location>
        <begin position="112"/>
        <end position="132"/>
    </location>
</feature>
<feature type="transmembrane region" description="Helical" evidence="2">
    <location>
        <begin position="195"/>
        <end position="215"/>
    </location>
</feature>
<dbReference type="EMBL" id="JACVHF010000005">
    <property type="protein sequence ID" value="MBC9784367.1"/>
    <property type="molecule type" value="Genomic_DNA"/>
</dbReference>
<evidence type="ECO:0000259" key="3">
    <source>
        <dbReference type="Pfam" id="PF00892"/>
    </source>
</evidence>
<dbReference type="InterPro" id="IPR000620">
    <property type="entry name" value="EamA_dom"/>
</dbReference>
<dbReference type="PANTHER" id="PTHR22911:SF79">
    <property type="entry name" value="MOBA-LIKE NTP TRANSFERASE DOMAIN-CONTAINING PROTEIN"/>
    <property type="match status" value="1"/>
</dbReference>
<dbReference type="InterPro" id="IPR037185">
    <property type="entry name" value="EmrE-like"/>
</dbReference>
<keyword evidence="2" id="KW-0812">Transmembrane</keyword>
<dbReference type="RefSeq" id="WP_188039478.1">
    <property type="nucleotide sequence ID" value="NZ_JACVHF010000005.1"/>
</dbReference>
<sequence>MNERIHYSMYERTLHLNQNHRWLGFLLVLLASTLWGINGTIAKLLFQQAVSPIFVVQVRLFFTAVSLFLVLRIFCPQWLRLSPGQIPSLITLGVMLGGVQFTYLYTVSQTNVATAVFLQYTSPAVLIAYLAWRGKEKIYRAHWLGMAFSLIGGYLMVEHSLQITESGLITGIVSAFLVAGYTLAGQAVGRRVHPWAGLAYGSAIGFIVWAMLVPPFTLDWPTANEQWLFLLYVALMATLIPFGLYFLSLKWLPAATVGILSTVEPVVAAFVAWLVLQENLTVGQFIGAAMVVAGAVIVQLRTDKPEKA</sequence>
<evidence type="ECO:0000313" key="5">
    <source>
        <dbReference type="Proteomes" id="UP000617402"/>
    </source>
</evidence>
<dbReference type="Gene3D" id="1.10.3730.20">
    <property type="match status" value="1"/>
</dbReference>
<gene>
    <name evidence="4" type="ORF">H1S01_07560</name>
</gene>
<feature type="transmembrane region" description="Helical" evidence="2">
    <location>
        <begin position="86"/>
        <end position="106"/>
    </location>
</feature>
<organism evidence="4 5">
    <name type="scientific">Heliobacterium chlorum</name>
    <dbReference type="NCBI Taxonomy" id="2698"/>
    <lineage>
        <taxon>Bacteria</taxon>
        <taxon>Bacillati</taxon>
        <taxon>Bacillota</taxon>
        <taxon>Clostridia</taxon>
        <taxon>Eubacteriales</taxon>
        <taxon>Heliobacteriaceae</taxon>
        <taxon>Heliobacterium</taxon>
    </lineage>
</organism>
<name>A0ABR7T0P7_HELCL</name>
<feature type="transmembrane region" description="Helical" evidence="2">
    <location>
        <begin position="282"/>
        <end position="300"/>
    </location>
</feature>
<feature type="domain" description="EamA" evidence="3">
    <location>
        <begin position="23"/>
        <end position="157"/>
    </location>
</feature>